<keyword evidence="1" id="KW-1133">Transmembrane helix</keyword>
<name>K6UFF4_PLACD</name>
<dbReference type="Proteomes" id="UP000006319">
    <property type="component" value="Unassembled WGS sequence"/>
</dbReference>
<dbReference type="KEGG" id="pcy:PCYB_007550"/>
<evidence type="ECO:0000313" key="2">
    <source>
        <dbReference type="EMBL" id="GAB70006.1"/>
    </source>
</evidence>
<evidence type="ECO:0008006" key="4">
    <source>
        <dbReference type="Google" id="ProtNLM"/>
    </source>
</evidence>
<dbReference type="RefSeq" id="XP_004228224.1">
    <property type="nucleotide sequence ID" value="XM_004228176.1"/>
</dbReference>
<organism evidence="2 3">
    <name type="scientific">Plasmodium cynomolgi (strain B)</name>
    <dbReference type="NCBI Taxonomy" id="1120755"/>
    <lineage>
        <taxon>Eukaryota</taxon>
        <taxon>Sar</taxon>
        <taxon>Alveolata</taxon>
        <taxon>Apicomplexa</taxon>
        <taxon>Aconoidasida</taxon>
        <taxon>Haemosporida</taxon>
        <taxon>Plasmodiidae</taxon>
        <taxon>Plasmodium</taxon>
        <taxon>Plasmodium (Plasmodium)</taxon>
    </lineage>
</organism>
<feature type="transmembrane region" description="Helical" evidence="1">
    <location>
        <begin position="12"/>
        <end position="31"/>
    </location>
</feature>
<gene>
    <name evidence="2" type="ORF">PCYB_007550</name>
</gene>
<sequence length="180" mass="21667">MNSILGVLLRSLNHILGNLIIYPLNFWIILTELKNPILKYISYYFVQYYIYGYNYYKDSLQHHRNGACSYLNHWLEEKKDLFTYGGKCTENLRLWERNIESLWEMLDVQEYHIIKDKFEVKSWCKQIPRLSKLTNFPKEVNFSNCEERISGELYRVVPHDETITTECKCSEYELPKTSQI</sequence>
<keyword evidence="1" id="KW-0472">Membrane</keyword>
<dbReference type="PhylomeDB" id="K6UFF4"/>
<dbReference type="EMBL" id="DF158459">
    <property type="protein sequence ID" value="GAB70006.1"/>
    <property type="molecule type" value="Genomic_DNA"/>
</dbReference>
<dbReference type="AlphaFoldDB" id="K6UFF4"/>
<feature type="non-terminal residue" evidence="2">
    <location>
        <position position="180"/>
    </location>
</feature>
<reference evidence="2 3" key="1">
    <citation type="journal article" date="2012" name="Nat. Genet.">
        <title>Plasmodium cynomolgi genome sequences provide insight into Plasmodium vivax and the monkey malaria clade.</title>
        <authorList>
            <person name="Tachibana S."/>
            <person name="Sullivan S.A."/>
            <person name="Kawai S."/>
            <person name="Nakamura S."/>
            <person name="Kim H.R."/>
            <person name="Goto N."/>
            <person name="Arisue N."/>
            <person name="Palacpac N.M.Q."/>
            <person name="Honma H."/>
            <person name="Yagi M."/>
            <person name="Tougan T."/>
            <person name="Katakai Y."/>
            <person name="Kaneko O."/>
            <person name="Mita T."/>
            <person name="Kita K."/>
            <person name="Yasutomi Y."/>
            <person name="Sutton P.L."/>
            <person name="Shakhbatyan R."/>
            <person name="Horii T."/>
            <person name="Yasunaga T."/>
            <person name="Barnwell J.W."/>
            <person name="Escalante A.A."/>
            <person name="Carlton J.M."/>
            <person name="Tanabe K."/>
        </authorList>
    </citation>
    <scope>NUCLEOTIDE SEQUENCE [LARGE SCALE GENOMIC DNA]</scope>
    <source>
        <strain evidence="2 3">B</strain>
    </source>
</reference>
<protein>
    <recommendedName>
        <fullName evidence="4">CYIR protein</fullName>
    </recommendedName>
</protein>
<dbReference type="VEuPathDB" id="PlasmoDB:PCYB_007550"/>
<dbReference type="GeneID" id="14696548"/>
<accession>K6UFF4</accession>
<keyword evidence="1" id="KW-0812">Transmembrane</keyword>
<dbReference type="OrthoDB" id="387997at2759"/>
<evidence type="ECO:0000256" key="1">
    <source>
        <dbReference type="SAM" id="Phobius"/>
    </source>
</evidence>
<evidence type="ECO:0000313" key="3">
    <source>
        <dbReference type="Proteomes" id="UP000006319"/>
    </source>
</evidence>
<proteinExistence type="predicted"/>
<keyword evidence="3" id="KW-1185">Reference proteome</keyword>